<gene>
    <name evidence="8" type="ORF">ZIOFF_064342</name>
</gene>
<dbReference type="FunFam" id="3.80.10.10:FF:000269">
    <property type="entry name" value="Piriformospora indica-insensitive protein 2"/>
    <property type="match status" value="1"/>
</dbReference>
<dbReference type="Proteomes" id="UP000734854">
    <property type="component" value="Unassembled WGS sequence"/>
</dbReference>
<evidence type="ECO:0000313" key="9">
    <source>
        <dbReference type="Proteomes" id="UP000734854"/>
    </source>
</evidence>
<dbReference type="GO" id="GO:0005886">
    <property type="term" value="C:plasma membrane"/>
    <property type="evidence" value="ECO:0007669"/>
    <property type="project" value="UniProtKB-SubCell"/>
</dbReference>
<evidence type="ECO:0008006" key="10">
    <source>
        <dbReference type="Google" id="ProtNLM"/>
    </source>
</evidence>
<keyword evidence="4 7" id="KW-0732">Signal</keyword>
<name>A0A8J5K6P2_ZINOF</name>
<feature type="signal peptide" evidence="7">
    <location>
        <begin position="1"/>
        <end position="22"/>
    </location>
</feature>
<comment type="subcellular location">
    <subcellularLocation>
        <location evidence="1">Cell membrane</location>
    </subcellularLocation>
</comment>
<keyword evidence="9" id="KW-1185">Reference proteome</keyword>
<reference evidence="8 9" key="1">
    <citation type="submission" date="2020-08" db="EMBL/GenBank/DDBJ databases">
        <title>Plant Genome Project.</title>
        <authorList>
            <person name="Zhang R.-G."/>
        </authorList>
    </citation>
    <scope>NUCLEOTIDE SEQUENCE [LARGE SCALE GENOMIC DNA]</scope>
    <source>
        <tissue evidence="8">Rhizome</tissue>
    </source>
</reference>
<dbReference type="AlphaFoldDB" id="A0A8J5K6P2"/>
<sequence>MRKITSLSFLLLVNLLLQRASAETESSVAPMDKAEKEALYSVIQDLVGVRWNGSDLYPDPCGWTQIQGVSCDLFDGLWYVTSLNVGPILDNSLECSSDAKFNPKLFHLQHLKSLSVSDCFSSRRRPLTIPSSNWERLAPTLESLELRSNRGLAGQIPANLGQLGNLNSLVLADNALTGELPVALAGLVHLKRLMLSLNKFSGRVPAPLFAGMAQLLILDLSGNYLTGPLPSSLANLSSLLKLDLSNNQFQGSLPPELRKLTRLSLLDLRNNSLSGELPRLESLQDLLLAYNPWGGNLLEFEWANLQNLSTLYLSHMGLRGAIPDAITSLKRLRYLALDGNQLSGGVSAKFSHLPYLTALYLNGNNLSGQLEFPGGFYERMGKRFASWNNPNLCYSTALAIASGINAPCGVPRCERDQQHSTEEFKSNQVTENGSPEEHSALWRGIIILVVLL</sequence>
<keyword evidence="3" id="KW-0433">Leucine-rich repeat</keyword>
<keyword evidence="2" id="KW-1003">Cell membrane</keyword>
<dbReference type="PANTHER" id="PTHR48004">
    <property type="entry name" value="OS01G0149700 PROTEIN"/>
    <property type="match status" value="1"/>
</dbReference>
<dbReference type="GO" id="GO:0051707">
    <property type="term" value="P:response to other organism"/>
    <property type="evidence" value="ECO:0007669"/>
    <property type="project" value="UniProtKB-ARBA"/>
</dbReference>
<evidence type="ECO:0000313" key="8">
    <source>
        <dbReference type="EMBL" id="KAG6475124.1"/>
    </source>
</evidence>
<evidence type="ECO:0000256" key="4">
    <source>
        <dbReference type="ARBA" id="ARBA00022729"/>
    </source>
</evidence>
<organism evidence="8 9">
    <name type="scientific">Zingiber officinale</name>
    <name type="common">Ginger</name>
    <name type="synonym">Amomum zingiber</name>
    <dbReference type="NCBI Taxonomy" id="94328"/>
    <lineage>
        <taxon>Eukaryota</taxon>
        <taxon>Viridiplantae</taxon>
        <taxon>Streptophyta</taxon>
        <taxon>Embryophyta</taxon>
        <taxon>Tracheophyta</taxon>
        <taxon>Spermatophyta</taxon>
        <taxon>Magnoliopsida</taxon>
        <taxon>Liliopsida</taxon>
        <taxon>Zingiberales</taxon>
        <taxon>Zingiberaceae</taxon>
        <taxon>Zingiber</taxon>
    </lineage>
</organism>
<dbReference type="FunFam" id="3.80.10.10:FF:000383">
    <property type="entry name" value="Leucine-rich repeat receptor protein kinase EMS1"/>
    <property type="match status" value="1"/>
</dbReference>
<keyword evidence="5" id="KW-0677">Repeat</keyword>
<protein>
    <recommendedName>
        <fullName evidence="10">Piriformospora indica-insensitive protein 2</fullName>
    </recommendedName>
</protein>
<evidence type="ECO:0000256" key="2">
    <source>
        <dbReference type="ARBA" id="ARBA00022475"/>
    </source>
</evidence>
<dbReference type="Pfam" id="PF13855">
    <property type="entry name" value="LRR_8"/>
    <property type="match status" value="1"/>
</dbReference>
<dbReference type="InterPro" id="IPR001611">
    <property type="entry name" value="Leu-rich_rpt"/>
</dbReference>
<evidence type="ECO:0000256" key="1">
    <source>
        <dbReference type="ARBA" id="ARBA00004236"/>
    </source>
</evidence>
<dbReference type="InterPro" id="IPR052941">
    <property type="entry name" value="StomDev_PlantInt_Reg"/>
</dbReference>
<accession>A0A8J5K6P2</accession>
<dbReference type="Pfam" id="PF00560">
    <property type="entry name" value="LRR_1"/>
    <property type="match status" value="2"/>
</dbReference>
<evidence type="ECO:0000256" key="5">
    <source>
        <dbReference type="ARBA" id="ARBA00022737"/>
    </source>
</evidence>
<feature type="chain" id="PRO_5035314956" description="Piriformospora indica-insensitive protein 2" evidence="7">
    <location>
        <begin position="23"/>
        <end position="452"/>
    </location>
</feature>
<keyword evidence="6" id="KW-0472">Membrane</keyword>
<proteinExistence type="predicted"/>
<dbReference type="OrthoDB" id="676979at2759"/>
<evidence type="ECO:0000256" key="6">
    <source>
        <dbReference type="ARBA" id="ARBA00023136"/>
    </source>
</evidence>
<comment type="caution">
    <text evidence="8">The sequence shown here is derived from an EMBL/GenBank/DDBJ whole genome shotgun (WGS) entry which is preliminary data.</text>
</comment>
<evidence type="ECO:0000256" key="3">
    <source>
        <dbReference type="ARBA" id="ARBA00022614"/>
    </source>
</evidence>
<dbReference type="PANTHER" id="PTHR48004:SF55">
    <property type="entry name" value="LEUCINE-RICH REPEAT (LRR) FAMILY PROTEIN-RELATED"/>
    <property type="match status" value="1"/>
</dbReference>
<evidence type="ECO:0000256" key="7">
    <source>
        <dbReference type="SAM" id="SignalP"/>
    </source>
</evidence>
<dbReference type="EMBL" id="JACMSC010000018">
    <property type="protein sequence ID" value="KAG6475124.1"/>
    <property type="molecule type" value="Genomic_DNA"/>
</dbReference>